<dbReference type="PANTHER" id="PTHR34218:SF3">
    <property type="entry name" value="ACYL-HOMOSERINE LACTONE ACYLASE PVDQ"/>
    <property type="match status" value="1"/>
</dbReference>
<keyword evidence="2" id="KW-0732">Signal</keyword>
<dbReference type="InterPro" id="IPR002692">
    <property type="entry name" value="S45"/>
</dbReference>
<dbReference type="Gene3D" id="1.10.439.10">
    <property type="entry name" value="Penicillin Amidohydrolase, domain 1"/>
    <property type="match status" value="1"/>
</dbReference>
<keyword evidence="4" id="KW-0865">Zymogen</keyword>
<evidence type="ECO:0000256" key="1">
    <source>
        <dbReference type="ARBA" id="ARBA00006586"/>
    </source>
</evidence>
<dbReference type="Proteomes" id="UP001056201">
    <property type="component" value="Chromosome 1"/>
</dbReference>
<proteinExistence type="inferred from homology"/>
<dbReference type="InterPro" id="IPR043147">
    <property type="entry name" value="Penicillin_amidase_A-knob"/>
</dbReference>
<evidence type="ECO:0000256" key="2">
    <source>
        <dbReference type="ARBA" id="ARBA00022729"/>
    </source>
</evidence>
<dbReference type="SUPFAM" id="SSF56235">
    <property type="entry name" value="N-terminal nucleophile aminohydrolases (Ntn hydrolases)"/>
    <property type="match status" value="1"/>
</dbReference>
<evidence type="ECO:0000313" key="6">
    <source>
        <dbReference type="Proteomes" id="UP001056201"/>
    </source>
</evidence>
<name>A0ABY4S8N5_AQUTE</name>
<accession>A0ABY4S8N5</accession>
<evidence type="ECO:0000313" key="5">
    <source>
        <dbReference type="EMBL" id="URI08402.1"/>
    </source>
</evidence>
<dbReference type="Gene3D" id="1.10.1400.10">
    <property type="match status" value="1"/>
</dbReference>
<dbReference type="Gene3D" id="2.30.120.10">
    <property type="match status" value="1"/>
</dbReference>
<dbReference type="InterPro" id="IPR029055">
    <property type="entry name" value="Ntn_hydrolases_N"/>
</dbReference>
<keyword evidence="6" id="KW-1185">Reference proteome</keyword>
<dbReference type="EMBL" id="CP097635">
    <property type="protein sequence ID" value="URI08402.1"/>
    <property type="molecule type" value="Genomic_DNA"/>
</dbReference>
<organism evidence="5 6">
    <name type="scientific">Aquincola tertiaricarbonis</name>
    <dbReference type="NCBI Taxonomy" id="391953"/>
    <lineage>
        <taxon>Bacteria</taxon>
        <taxon>Pseudomonadati</taxon>
        <taxon>Pseudomonadota</taxon>
        <taxon>Betaproteobacteria</taxon>
        <taxon>Burkholderiales</taxon>
        <taxon>Sphaerotilaceae</taxon>
        <taxon>Aquincola</taxon>
    </lineage>
</organism>
<gene>
    <name evidence="5" type="ORF">MW290_08240</name>
</gene>
<dbReference type="PANTHER" id="PTHR34218">
    <property type="entry name" value="PEPTIDASE S45 PENICILLIN AMIDASE"/>
    <property type="match status" value="1"/>
</dbReference>
<evidence type="ECO:0000256" key="4">
    <source>
        <dbReference type="ARBA" id="ARBA00023145"/>
    </source>
</evidence>
<dbReference type="InterPro" id="IPR023343">
    <property type="entry name" value="Penicillin_amidase_dom1"/>
</dbReference>
<dbReference type="Gene3D" id="3.60.20.10">
    <property type="entry name" value="Glutamine Phosphoribosylpyrophosphate, subunit 1, domain 1"/>
    <property type="match status" value="1"/>
</dbReference>
<dbReference type="InterPro" id="IPR043146">
    <property type="entry name" value="Penicillin_amidase_N_B-knob"/>
</dbReference>
<sequence>MGLLAGCFGGGGGDDNARYSAEIRRTTMGVPHIKADDWGSLGYGFGLAQAQDNLCTIAESFVTYRGERARWFGPDALLSSSGTAGRPRNLDADFFHRHVLSAEAVAAFRGAQPADVATLIEGFVAGYNRQVADLKAGKASGHAACASAGWLQPATTDDVYRRLYATNFAGGYSNFVPQIANALAPAAAAPAAAPARVAALSRQQRQAIARAFAQLPLQVGGEEGVGSNMYGFGADASDVPLLLGNPHWYWRGPDRFYQAQLTIPGKLNVSGASFLGVPLVLIGFNDNVAWSHTVSTARRFGFFQLTLASGEPTAYLKDGVRVPMTARSITVQSLGADGTLSEVTRTLYTSEYGPLVNLASLNPALAWTGSTAFAIRDINAGNYRTFRNWMRWSQAESLEAFAQIQREEAAIPWVNTVAVGRGDARAWYADIGAMPNVSPQQVASCTTPFGQAVASALPRVPFFDGSRAACDWQTDADSRQPGAIGASRMPSLLRRDYVANMNDSYWLANPTEPLTGYPDIIGPAGTQAQSLRTRLGHLMVQRRLAGTDGYAGNKATPEVLQQMTLDSRVLTAELFKDAALAAVCSGSPAAPITLSADPLTGTAISPAVNVDVALACSTLAAWNGRGTADARGTHVWDEFMNRAQRLPAAQLYTVPFSAADPLNTPRGLNTTDPTALRQAFAAAVYRVQQSGFAVDAPRSQVLFATRNGERIGLFGGCGANGYFTIACSEKRIEQGGYSMDEDPNGNSYMQIVAFQPGGVQAHTFLTFSLSDDPASPHHADYTRRYAAGQWLRVPFTEAEIAADPALVVTRVRE</sequence>
<dbReference type="Pfam" id="PF01804">
    <property type="entry name" value="Penicil_amidase"/>
    <property type="match status" value="1"/>
</dbReference>
<reference evidence="5" key="1">
    <citation type="submission" date="2022-05" db="EMBL/GenBank/DDBJ databases">
        <title>An RpoN-dependent PEP-CTERM gene is involved in floc formation of an Aquincola tertiaricarbonis strain.</title>
        <authorList>
            <person name="Qiu D."/>
            <person name="Xia M."/>
        </authorList>
    </citation>
    <scope>NUCLEOTIDE SEQUENCE</scope>
    <source>
        <strain evidence="5">RN12</strain>
    </source>
</reference>
<comment type="similarity">
    <text evidence="1">Belongs to the peptidase S45 family.</text>
</comment>
<protein>
    <submittedName>
        <fullName evidence="5">Penicillin acylase family protein</fullName>
    </submittedName>
</protein>
<evidence type="ECO:0000256" key="3">
    <source>
        <dbReference type="ARBA" id="ARBA00022801"/>
    </source>
</evidence>
<keyword evidence="3" id="KW-0378">Hydrolase</keyword>